<reference evidence="2 3" key="1">
    <citation type="submission" date="2017-10" db="EMBL/GenBank/DDBJ databases">
        <title>Bifidobacterium xylocopum sp. nov. and Bifidobacterium aemilianum sp. nov., from the carpenter bee (Xylocopa violacea) digestive tract.</title>
        <authorList>
            <person name="Alberoni D."/>
            <person name="Baffoni L."/>
            <person name="Di Gioia D."/>
            <person name="Gaggia F."/>
            <person name="Biavati B."/>
        </authorList>
    </citation>
    <scope>NUCLEOTIDE SEQUENCE [LARGE SCALE GENOMIC DNA]</scope>
    <source>
        <strain evidence="2 3">XV2</strain>
    </source>
</reference>
<feature type="compositionally biased region" description="Low complexity" evidence="1">
    <location>
        <begin position="102"/>
        <end position="114"/>
    </location>
</feature>
<dbReference type="EMBL" id="PDCH01000009">
    <property type="protein sequence ID" value="RBP99163.1"/>
    <property type="molecule type" value="Genomic_DNA"/>
</dbReference>
<organism evidence="2 3">
    <name type="scientific">Bifidobacterium xylocopae</name>
    <dbReference type="NCBI Taxonomy" id="2493119"/>
    <lineage>
        <taxon>Bacteria</taxon>
        <taxon>Bacillati</taxon>
        <taxon>Actinomycetota</taxon>
        <taxon>Actinomycetes</taxon>
        <taxon>Bifidobacteriales</taxon>
        <taxon>Bifidobacteriaceae</taxon>
        <taxon>Bifidobacterium</taxon>
    </lineage>
</organism>
<dbReference type="Proteomes" id="UP000252345">
    <property type="component" value="Unassembled WGS sequence"/>
</dbReference>
<keyword evidence="3" id="KW-1185">Reference proteome</keyword>
<comment type="caution">
    <text evidence="2">The sequence shown here is derived from an EMBL/GenBank/DDBJ whole genome shotgun (WGS) entry which is preliminary data.</text>
</comment>
<name>A0A366KDH6_9BIFI</name>
<proteinExistence type="predicted"/>
<evidence type="ECO:0008006" key="4">
    <source>
        <dbReference type="Google" id="ProtNLM"/>
    </source>
</evidence>
<evidence type="ECO:0000256" key="1">
    <source>
        <dbReference type="SAM" id="MobiDB-lite"/>
    </source>
</evidence>
<dbReference type="AlphaFoldDB" id="A0A366KDH6"/>
<evidence type="ECO:0000313" key="3">
    <source>
        <dbReference type="Proteomes" id="UP000252345"/>
    </source>
</evidence>
<evidence type="ECO:0000313" key="2">
    <source>
        <dbReference type="EMBL" id="RBP99163.1"/>
    </source>
</evidence>
<protein>
    <recommendedName>
        <fullName evidence="4">UDP-N-acetylmuramyl peptide synthase</fullName>
    </recommendedName>
</protein>
<sequence>MLSLFNGDEHELEWAGREVGHGLAEACGRRGGGMSALSESISQRMTLGYLRTHYGLRLIPPSAEGVTVTSLSEDLASVRPGSLYLAHVRAGDGDPDWSKAQDASAASGPAGDGADAIDDDTESGAERPAGAGRSYTRTFEASDQDLVAQAEARGAYAVLLPEQAGGQDPAESDIPLLVGNLKPEQLGRILSNAAGDPTASLAVFVLVGHDVGEWARELARFLHTLGNPVGLIGANGSNSLARPLDMAAPLSMFDVQRALSICLEDGCAAVVIQADPASLEPQALQGVQVDVLAFPEASGSSDRGPSALAHFHEIRKGRALEAGRRYGFCVDGGTQVARRDEESDELARMTSADGDSKAVDRLSLNIAMTVAAGVKRSHIRSALEASRELS</sequence>
<accession>A0A366KDH6</accession>
<feature type="region of interest" description="Disordered" evidence="1">
    <location>
        <begin position="94"/>
        <end position="138"/>
    </location>
</feature>
<gene>
    <name evidence="2" type="ORF">CRD59_05245</name>
</gene>